<evidence type="ECO:0000313" key="5">
    <source>
        <dbReference type="EMBL" id="SCX28985.1"/>
    </source>
</evidence>
<dbReference type="SMART" id="SM00563">
    <property type="entry name" value="PlsC"/>
    <property type="match status" value="1"/>
</dbReference>
<proteinExistence type="predicted"/>
<sequence>MATGTRLSSVEPVYGTVIQAARLIWRLQGLKFTVTGVEHLPVTGGAVIAINHTSYFDFTFAGLPAYLQHRGRKVRFMAKKEVFDSKVSGPIMRSLRHIEVDRDSGADSFTAACQALKAGELVGVYPEATISRSFEIKDFKSGAARMAIAADVPIIPHIVWGAQRIWTKGHPKKMWRPKVPITVAVGEPIYPTLPAAELTALLHSRMQHLLERVQDSYGEHPAGEFWVPHRLGGGAPTLAEANRMDAEEAAEKAARRAQRAGEAPE</sequence>
<dbReference type="STRING" id="1502745.SAMN02799620_04714"/>
<dbReference type="PANTHER" id="PTHR10434">
    <property type="entry name" value="1-ACYL-SN-GLYCEROL-3-PHOSPHATE ACYLTRANSFERASE"/>
    <property type="match status" value="1"/>
</dbReference>
<dbReference type="EMBL" id="FMUB01000010">
    <property type="protein sequence ID" value="SCX28985.1"/>
    <property type="molecule type" value="Genomic_DNA"/>
</dbReference>
<dbReference type="Pfam" id="PF01553">
    <property type="entry name" value="Acyltransferase"/>
    <property type="match status" value="1"/>
</dbReference>
<evidence type="ECO:0000313" key="6">
    <source>
        <dbReference type="Proteomes" id="UP000199707"/>
    </source>
</evidence>
<evidence type="ECO:0000256" key="2">
    <source>
        <dbReference type="ARBA" id="ARBA00023315"/>
    </source>
</evidence>
<feature type="region of interest" description="Disordered" evidence="3">
    <location>
        <begin position="243"/>
        <end position="265"/>
    </location>
</feature>
<name>A0A1G4WT33_9MYCO</name>
<dbReference type="CDD" id="cd07989">
    <property type="entry name" value="LPLAT_AGPAT-like"/>
    <property type="match status" value="1"/>
</dbReference>
<evidence type="ECO:0000256" key="1">
    <source>
        <dbReference type="ARBA" id="ARBA00022679"/>
    </source>
</evidence>
<dbReference type="PANTHER" id="PTHR10434:SF55">
    <property type="entry name" value="POSSIBLE ACYLTRANSFERASE"/>
    <property type="match status" value="1"/>
</dbReference>
<accession>A0A1G4WT33</accession>
<protein>
    <submittedName>
        <fullName evidence="5">1-acyl-sn-glycerol-3-phosphate acyltransferases</fullName>
    </submittedName>
</protein>
<dbReference type="GO" id="GO:0005886">
    <property type="term" value="C:plasma membrane"/>
    <property type="evidence" value="ECO:0007669"/>
    <property type="project" value="TreeGrafter"/>
</dbReference>
<gene>
    <name evidence="5" type="ORF">SAMN02799620_04714</name>
</gene>
<feature type="compositionally biased region" description="Basic and acidic residues" evidence="3">
    <location>
        <begin position="243"/>
        <end position="254"/>
    </location>
</feature>
<dbReference type="InterPro" id="IPR002123">
    <property type="entry name" value="Plipid/glycerol_acylTrfase"/>
</dbReference>
<organism evidence="5 6">
    <name type="scientific">Mycolicibacterium fluoranthenivorans</name>
    <dbReference type="NCBI Taxonomy" id="258505"/>
    <lineage>
        <taxon>Bacteria</taxon>
        <taxon>Bacillati</taxon>
        <taxon>Actinomycetota</taxon>
        <taxon>Actinomycetes</taxon>
        <taxon>Mycobacteriales</taxon>
        <taxon>Mycobacteriaceae</taxon>
        <taxon>Mycolicibacterium</taxon>
    </lineage>
</organism>
<feature type="domain" description="Phospholipid/glycerol acyltransferase" evidence="4">
    <location>
        <begin position="46"/>
        <end position="162"/>
    </location>
</feature>
<evidence type="ECO:0000256" key="3">
    <source>
        <dbReference type="SAM" id="MobiDB-lite"/>
    </source>
</evidence>
<dbReference type="Proteomes" id="UP000199707">
    <property type="component" value="Unassembled WGS sequence"/>
</dbReference>
<keyword evidence="2 5" id="KW-0012">Acyltransferase</keyword>
<dbReference type="GO" id="GO:0003841">
    <property type="term" value="F:1-acylglycerol-3-phosphate O-acyltransferase activity"/>
    <property type="evidence" value="ECO:0007669"/>
    <property type="project" value="TreeGrafter"/>
</dbReference>
<dbReference type="SUPFAM" id="SSF69593">
    <property type="entry name" value="Glycerol-3-phosphate (1)-acyltransferase"/>
    <property type="match status" value="1"/>
</dbReference>
<dbReference type="GO" id="GO:0006654">
    <property type="term" value="P:phosphatidic acid biosynthetic process"/>
    <property type="evidence" value="ECO:0007669"/>
    <property type="project" value="TreeGrafter"/>
</dbReference>
<keyword evidence="1 5" id="KW-0808">Transferase</keyword>
<evidence type="ECO:0000259" key="4">
    <source>
        <dbReference type="SMART" id="SM00563"/>
    </source>
</evidence>
<dbReference type="AlphaFoldDB" id="A0A1G4WT33"/>
<reference evidence="6" key="1">
    <citation type="submission" date="2016-10" db="EMBL/GenBank/DDBJ databases">
        <authorList>
            <person name="Varghese N."/>
            <person name="Submissions S."/>
        </authorList>
    </citation>
    <scope>NUCLEOTIDE SEQUENCE [LARGE SCALE GENOMIC DNA]</scope>
    <source>
        <strain evidence="6">UNC267MFSha1.1M11</strain>
    </source>
</reference>